<dbReference type="AlphaFoldDB" id="A0A1V5SZZ7"/>
<name>A0A1V5SZZ7_9BACT</name>
<comment type="caution">
    <text evidence="1">The sequence shown here is derived from an EMBL/GenBank/DDBJ whole genome shotgun (WGS) entry which is preliminary data.</text>
</comment>
<proteinExistence type="predicted"/>
<reference evidence="1" key="1">
    <citation type="submission" date="2017-02" db="EMBL/GenBank/DDBJ databases">
        <title>Delving into the versatile metabolic prowess of the omnipresent phylum Bacteroidetes.</title>
        <authorList>
            <person name="Nobu M.K."/>
            <person name="Mei R."/>
            <person name="Narihiro T."/>
            <person name="Kuroda K."/>
            <person name="Liu W.-T."/>
        </authorList>
    </citation>
    <scope>NUCLEOTIDE SEQUENCE</scope>
    <source>
        <strain evidence="1">ADurb.Bin276</strain>
    </source>
</reference>
<evidence type="ECO:0008006" key="2">
    <source>
        <dbReference type="Google" id="ProtNLM"/>
    </source>
</evidence>
<protein>
    <recommendedName>
        <fullName evidence="2">DUF4139 domain-containing protein</fullName>
    </recommendedName>
</protein>
<organism evidence="1">
    <name type="scientific">Candidatus Atribacter allofermentans</name>
    <dbReference type="NCBI Taxonomy" id="1852833"/>
    <lineage>
        <taxon>Bacteria</taxon>
        <taxon>Pseudomonadati</taxon>
        <taxon>Atribacterota</taxon>
        <taxon>Atribacteria</taxon>
        <taxon>Atribacterales</taxon>
        <taxon>Atribacteraceae</taxon>
        <taxon>Atribacter</taxon>
    </lineage>
</organism>
<sequence length="353" mass="40804">MKKLWMILITILFVSGIAYAQDLILEKSPEEIIVFAGDSMFYQRETWRIELQKGENIYSWGKSLTLNDEEVFIQVEGGILLSTINDSSNQNTIVSIYADQPTTGMIHLTFPLEYLHLNYLYQFFWEPDEIAPVGRLLVDIMNQSQEAIRNRVFVIANQRLVLNLEPFETKRLIVEEFQMINAEKISRYNPSYFHDTNIHFFWDLLLPDAILFPGKAEYFEKSSSGVVFLGENYLSGETPQLRAEVGESTDVVVEEKVEKQEKLNQIYNQEGKEVLFDTREKKTYRVANRGTEKKKIEVVVPLQAGYELISHSVPLSRTEMNQISFILELDAQQEINVNIEVSGKNLTSGFVFR</sequence>
<gene>
    <name evidence="1" type="ORF">BWY41_00842</name>
</gene>
<dbReference type="EMBL" id="MWBQ01000050">
    <property type="protein sequence ID" value="OQA59552.1"/>
    <property type="molecule type" value="Genomic_DNA"/>
</dbReference>
<dbReference type="Proteomes" id="UP000485569">
    <property type="component" value="Unassembled WGS sequence"/>
</dbReference>
<evidence type="ECO:0000313" key="1">
    <source>
        <dbReference type="EMBL" id="OQA59552.1"/>
    </source>
</evidence>
<accession>A0A1V5SZZ7</accession>